<keyword evidence="6" id="KW-1185">Reference proteome</keyword>
<dbReference type="Gene3D" id="2.60.120.260">
    <property type="entry name" value="Galactose-binding domain-like"/>
    <property type="match status" value="2"/>
</dbReference>
<dbReference type="Pfam" id="PF18911">
    <property type="entry name" value="PKD_4"/>
    <property type="match status" value="1"/>
</dbReference>
<keyword evidence="1" id="KW-0645">Protease</keyword>
<dbReference type="InterPro" id="IPR026341">
    <property type="entry name" value="T9SS_type_B"/>
</dbReference>
<dbReference type="Pfam" id="PF13585">
    <property type="entry name" value="CHU_C"/>
    <property type="match status" value="1"/>
</dbReference>
<dbReference type="Proteomes" id="UP000837803">
    <property type="component" value="Unassembled WGS sequence"/>
</dbReference>
<evidence type="ECO:0000259" key="3">
    <source>
        <dbReference type="PROSITE" id="PS50093"/>
    </source>
</evidence>
<feature type="domain" description="P/Homo B" evidence="4">
    <location>
        <begin position="572"/>
        <end position="715"/>
    </location>
</feature>
<proteinExistence type="predicted"/>
<dbReference type="SUPFAM" id="SSF49785">
    <property type="entry name" value="Galactose-binding domain-like"/>
    <property type="match status" value="2"/>
</dbReference>
<evidence type="ECO:0008006" key="7">
    <source>
        <dbReference type="Google" id="ProtNLM"/>
    </source>
</evidence>
<dbReference type="InterPro" id="IPR013783">
    <property type="entry name" value="Ig-like_fold"/>
</dbReference>
<feature type="domain" description="P/Homo B" evidence="4">
    <location>
        <begin position="297"/>
        <end position="476"/>
    </location>
</feature>
<dbReference type="PROSITE" id="PS50093">
    <property type="entry name" value="PKD"/>
    <property type="match status" value="1"/>
</dbReference>
<sequence>MSQFYPRCVLFLVSCLVTVLSFGQDIVRIGQTGGEVATCSGRFVDSGGTAGAHAGPGSLQSVTICSDNSDNTNVELSFSVIDIQGTLSFHNGRTSAAPVLRQLTADNNGDRTTISATARNTSGCLTMTFLSSGTKTGWDAAIRCVAACQPIIAVLEQSDPGVGPGPDEFLDACLGEAIALTATGRYPERGVTYPQSDATTTFTWTFGDGSQQVGRSIDQLYAKPGGYLVNVTLRDQRGCESRNRIDQQVRVSGPPDVGPSSQRDLVVCPGEPLVLGVTGVDDAAVTYRSSGRTYGFGSPQPVASRVVIPETANQLRTSVLPLRSFASDQRLGSGDGIVEICVDIEHDYVGDLHLSVECPSGDSVTLLEYQRPPSGAEGQYFGTPTTEPNSPVAGQPGKYCFSASGLLTINDAATSVPSQTKFPEDVLYKPSSLNFSALIGCPLNGDWKLNVLDNGIGNGGTVFNWSIRFQEKLQPPRREFSVPVVTTEWENNDQLSDYSAERIEFTGAGPGRFDQVLTSTDDFGCSYDTLIPVTVRSPYAAGCFSCPPPVVVAARDTVVCLGGSFRARLDLDIPSQVDTIRWAVQTARATQRNAAGQPATLRSTLTVTDQSPDIFTEPARTLTGVCIDYRSSESLASVRFRLVSPGGVRIPLPLPQGAAGSTFNGCIVPTTGSPWTALTNQRINGGWTLEIDDASTSSTGQLLGWSLDLVRESSTMYRWSPASSDFSCTDCENPTVQPTASGTYTLRATTADGCTGSAQLTIDVQNIAAELSADVYAGCAGQNNGSITLPAPSGTMPLSYAWSTGSTERNQSGLAPGTYRLTVTAANGCQDSAVYTVPAPTPLTLEVRSITPVRCFGEATGRFKTSARGGTPPYTFSWSDPSIGPGGDAGAVSAGTYRVRITDNKGCTVDSFLTVPQPARLEVAFDTTPVACRNGSSGALTATGMGGIPPYSYQWSTGAETASISNLTAGTYRLTVTDAVRCTFDTLAVVREPAATFAIALIDTLAPCAGERNGQAAVFASGTVAATYMWSSGESTARATSLAAGLNSVTVTDENGCARALTFSLGVQDSVAPVIQFEGDNVCDPDVPVYLSSATPYASYAWSTGDTTARVGPLTDGETYQLTVTTAQGCSGDTSFRYRASSRITFAVAIDSVQCFGTRTGAIEISSVRGPVSGPYTLEWGESTDFATGPRVDGLLAGDYTVTISNGAQCALDTTFRIPSPDLLILSTRKRDISCFGAIDGTIRTFVSGGSLPYRYIWSNGAFTEQQTGLDRGTYTLQLVDANGCTESDTLVLDSPGEIVVSSTTSSGICGGTASGRIDVLASGGQEPYEYALDGTQFGRSPSFVGVNEGDYSIVVRDTAGCTAVTSIRVEDGPPLTVDLGEDIDLVFGDSVRLQSTVTGSTGPIDYLWEQSEPGGLSCLSCPDPVARPPYVATYTVSVMDSLGCEDSDVITVRVEKIREIAVPTGFTPNEDGSNDRLLVHGRPGTRIESLTIFDRWGGVVFFDEAADWMVNDPDRGWDGTGTNNKPLNAGVYLYKLTVVYEDDSRETLSGQTTLIR</sequence>
<name>A0ABM9B0F4_9BACT</name>
<dbReference type="SUPFAM" id="SSF49299">
    <property type="entry name" value="PKD domain"/>
    <property type="match status" value="2"/>
</dbReference>
<dbReference type="Gene3D" id="2.60.40.10">
    <property type="entry name" value="Immunoglobulins"/>
    <property type="match status" value="1"/>
</dbReference>
<evidence type="ECO:0000256" key="2">
    <source>
        <dbReference type="ARBA" id="ARBA00022801"/>
    </source>
</evidence>
<evidence type="ECO:0000313" key="6">
    <source>
        <dbReference type="Proteomes" id="UP000837803"/>
    </source>
</evidence>
<keyword evidence="2" id="KW-0378">Hydrolase</keyword>
<evidence type="ECO:0000259" key="4">
    <source>
        <dbReference type="PROSITE" id="PS51829"/>
    </source>
</evidence>
<protein>
    <recommendedName>
        <fullName evidence="7">PKD domain-containing protein</fullName>
    </recommendedName>
</protein>
<dbReference type="EMBL" id="CAKLPZ010000001">
    <property type="protein sequence ID" value="CAH1000264.1"/>
    <property type="molecule type" value="Genomic_DNA"/>
</dbReference>
<dbReference type="InterPro" id="IPR002884">
    <property type="entry name" value="P_dom"/>
</dbReference>
<dbReference type="InterPro" id="IPR000601">
    <property type="entry name" value="PKD_dom"/>
</dbReference>
<gene>
    <name evidence="5" type="ORF">LEM8419_01414</name>
</gene>
<evidence type="ECO:0000256" key="1">
    <source>
        <dbReference type="ARBA" id="ARBA00022670"/>
    </source>
</evidence>
<reference evidence="5" key="1">
    <citation type="submission" date="2021-12" db="EMBL/GenBank/DDBJ databases">
        <authorList>
            <person name="Rodrigo-Torres L."/>
            <person name="Arahal R. D."/>
            <person name="Lucena T."/>
        </authorList>
    </citation>
    <scope>NUCLEOTIDE SEQUENCE</scope>
    <source>
        <strain evidence="5">CECT 8419</strain>
    </source>
</reference>
<dbReference type="Pfam" id="PF01483">
    <property type="entry name" value="P_proprotein"/>
    <property type="match status" value="1"/>
</dbReference>
<dbReference type="InterPro" id="IPR008979">
    <property type="entry name" value="Galactose-bd-like_sf"/>
</dbReference>
<accession>A0ABM9B0F4</accession>
<dbReference type="PROSITE" id="PS51829">
    <property type="entry name" value="P_HOMO_B"/>
    <property type="match status" value="2"/>
</dbReference>
<dbReference type="NCBIfam" id="TIGR04131">
    <property type="entry name" value="Bac_Flav_CTERM"/>
    <property type="match status" value="1"/>
</dbReference>
<feature type="domain" description="PKD" evidence="3">
    <location>
        <begin position="195"/>
        <end position="238"/>
    </location>
</feature>
<dbReference type="Pfam" id="PF13573">
    <property type="entry name" value="SprB"/>
    <property type="match status" value="5"/>
</dbReference>
<comment type="caution">
    <text evidence="5">The sequence shown here is derived from an EMBL/GenBank/DDBJ whole genome shotgun (WGS) entry which is preliminary data.</text>
</comment>
<dbReference type="InterPro" id="IPR025667">
    <property type="entry name" value="SprB_repeat"/>
</dbReference>
<evidence type="ECO:0000313" key="5">
    <source>
        <dbReference type="EMBL" id="CAH1000264.1"/>
    </source>
</evidence>
<dbReference type="Gene3D" id="2.60.40.740">
    <property type="match status" value="5"/>
</dbReference>
<organism evidence="5 6">
    <name type="scientific">Neolewinella maritima</name>
    <dbReference type="NCBI Taxonomy" id="1383882"/>
    <lineage>
        <taxon>Bacteria</taxon>
        <taxon>Pseudomonadati</taxon>
        <taxon>Bacteroidota</taxon>
        <taxon>Saprospiria</taxon>
        <taxon>Saprospirales</taxon>
        <taxon>Lewinellaceae</taxon>
        <taxon>Neolewinella</taxon>
    </lineage>
</organism>
<dbReference type="InterPro" id="IPR035986">
    <property type="entry name" value="PKD_dom_sf"/>
</dbReference>